<feature type="domain" description="Metallo-beta-lactamase" evidence="8">
    <location>
        <begin position="589"/>
        <end position="771"/>
    </location>
</feature>
<dbReference type="GO" id="GO:0030420">
    <property type="term" value="P:establishment of competence for transformation"/>
    <property type="evidence" value="ECO:0007669"/>
    <property type="project" value="InterPro"/>
</dbReference>
<reference evidence="10 11" key="2">
    <citation type="submission" date="2017-08" db="EMBL/GenBank/DDBJ databases">
        <authorList>
            <person name="de Groot N.N."/>
        </authorList>
    </citation>
    <scope>NUCLEOTIDE SEQUENCE [LARGE SCALE GENOMIC DNA]</scope>
    <source>
        <strain evidence="10">Orrdi1</strain>
    </source>
</reference>
<dbReference type="EMBL" id="LT907988">
    <property type="protein sequence ID" value="SOE50509.1"/>
    <property type="molecule type" value="Genomic_DNA"/>
</dbReference>
<dbReference type="Pfam" id="PF13567">
    <property type="entry name" value="DUF4131"/>
    <property type="match status" value="1"/>
</dbReference>
<feature type="transmembrane region" description="Helical" evidence="7">
    <location>
        <begin position="440"/>
        <end position="458"/>
    </location>
</feature>
<feature type="transmembrane region" description="Helical" evidence="7">
    <location>
        <begin position="351"/>
        <end position="368"/>
    </location>
</feature>
<dbReference type="Pfam" id="PF00753">
    <property type="entry name" value="Lactamase_B"/>
    <property type="match status" value="1"/>
</dbReference>
<feature type="transmembrane region" description="Helical" evidence="7">
    <location>
        <begin position="535"/>
        <end position="554"/>
    </location>
</feature>
<sequence>MSGRLALLAFVGGCALVQTLPRLPWFWEVAAPGVALLVCSLVVRWHARHRLAADTPFPEASRQGSVQGLIAIAGAACLGIAWASFCAQHRLDDALAEGNINHVTRVTFQVVGLPQGDASGRGAEVRVLHAQPEGVPSRIQVNWFAPGMARLPGATSSEDPVGVARQPAGEPAQPVPELIPGQVWRAALVLRPPTGLSNPQGFDYEGWMFQRGIRARGTVRGEPVLLQAWAGGAEALLHRARWHVREAMLQALAGKRYGPVLVALALGDQQGVAREDWDIFNLTGITHLVSISGMHVTLLAALAGLAARGIWKRLRWRRRAWAERLPAQAVGAAVAVIVALAYSLLAGWGVPARRTFFMLAVIAMAAMLRLPLTPWRILPAAAALVVALDPWAPLAPGFWLSFGAVAVLMQAGANATQTVQGDKPPKRWRRAAALLWEATRLQWLITLALTPVLAYLFQQVPLVSPLANAIAIPVVSYLVTPLALLAALLLVAPGVTAAGAWAALAGEAVFAQMMVPLVAMAAWDGAALSVAAAPWPYLVLALFGVVWALGTPGLPVRAAGWLLALPVLVWQPTRPPPGQWRLTAIDIGQGAAVLVETATQTLLYDTGVRYGPDSDAASRAILPLLRARGIRALDVLVVSHADGDHAGGLRSVLAAFPVAQGYSPFDMVAYLRREARQGLATSPMPALPARMSACEAGVSWVQDGVRFDFLHPPPGDDSARALMDRNAASCVLRLAGEHHSALLTGDIPVAQERALARAGLPATEWVMAPHHGAATSSGADLVAATQAWHVVAQAGRYNRYGHPKAPVQRRWERAGAVFWRTDLHGAVMAVSEGPGTQGLRMRAQRLHAPRYWQGR</sequence>
<organism evidence="9 11">
    <name type="scientific">Orrella dioscoreae</name>
    <dbReference type="NCBI Taxonomy" id="1851544"/>
    <lineage>
        <taxon>Bacteria</taxon>
        <taxon>Pseudomonadati</taxon>
        <taxon>Pseudomonadota</taxon>
        <taxon>Betaproteobacteria</taxon>
        <taxon>Burkholderiales</taxon>
        <taxon>Alcaligenaceae</taxon>
        <taxon>Orrella</taxon>
    </lineage>
</organism>
<keyword evidence="11" id="KW-1185">Reference proteome</keyword>
<dbReference type="SUPFAM" id="SSF56281">
    <property type="entry name" value="Metallo-hydrolase/oxidoreductase"/>
    <property type="match status" value="1"/>
</dbReference>
<dbReference type="EMBL" id="FLRC01000011">
    <property type="protein sequence ID" value="SBT24757.1"/>
    <property type="molecule type" value="Genomic_DNA"/>
</dbReference>
<dbReference type="InterPro" id="IPR004797">
    <property type="entry name" value="Competence_ComEC/Rec2"/>
</dbReference>
<evidence type="ECO:0000256" key="2">
    <source>
        <dbReference type="ARBA" id="ARBA00022475"/>
    </source>
</evidence>
<dbReference type="PANTHER" id="PTHR30619:SF1">
    <property type="entry name" value="RECOMBINATION PROTEIN 2"/>
    <property type="match status" value="1"/>
</dbReference>
<dbReference type="NCBIfam" id="TIGR00361">
    <property type="entry name" value="ComEC_Rec2"/>
    <property type="match status" value="1"/>
</dbReference>
<name>A0A1C3K026_9BURK</name>
<keyword evidence="2" id="KW-1003">Cell membrane</keyword>
<dbReference type="KEGG" id="odi:ODI_R2754"/>
<comment type="subcellular location">
    <subcellularLocation>
        <location evidence="1">Cell membrane</location>
        <topology evidence="1">Multi-pass membrane protein</topology>
    </subcellularLocation>
</comment>
<dbReference type="SMART" id="SM00849">
    <property type="entry name" value="Lactamase_B"/>
    <property type="match status" value="1"/>
</dbReference>
<dbReference type="STRING" id="1851544.ODI_02828"/>
<dbReference type="Pfam" id="PF03772">
    <property type="entry name" value="Competence"/>
    <property type="match status" value="1"/>
</dbReference>
<dbReference type="AlphaFoldDB" id="A0A1C3K026"/>
<dbReference type="PANTHER" id="PTHR30619">
    <property type="entry name" value="DNA INTERNALIZATION/COMPETENCE PROTEIN COMEC/REC2"/>
    <property type="match status" value="1"/>
</dbReference>
<feature type="transmembrane region" description="Helical" evidence="7">
    <location>
        <begin position="327"/>
        <end position="345"/>
    </location>
</feature>
<dbReference type="InterPro" id="IPR035681">
    <property type="entry name" value="ComA-like_MBL"/>
</dbReference>
<dbReference type="OrthoDB" id="9761531at2"/>
<dbReference type="Proteomes" id="UP000078558">
    <property type="component" value="Chromosome I"/>
</dbReference>
<feature type="transmembrane region" description="Helical" evidence="7">
    <location>
        <begin position="288"/>
        <end position="307"/>
    </location>
</feature>
<evidence type="ECO:0000256" key="4">
    <source>
        <dbReference type="ARBA" id="ARBA00022989"/>
    </source>
</evidence>
<accession>A0A1C3K026</accession>
<reference evidence="9 11" key="1">
    <citation type="submission" date="2016-06" db="EMBL/GenBank/DDBJ databases">
        <authorList>
            <person name="Kjaerup R.B."/>
            <person name="Dalgaard T.S."/>
            <person name="Juul-Madsen H.R."/>
        </authorList>
    </citation>
    <scope>NUCLEOTIDE SEQUENCE [LARGE SCALE GENOMIC DNA]</scope>
    <source>
        <strain evidence="9">Orrdi1</strain>
    </source>
</reference>
<evidence type="ECO:0000256" key="1">
    <source>
        <dbReference type="ARBA" id="ARBA00004651"/>
    </source>
</evidence>
<feature type="transmembrane region" description="Helical" evidence="7">
    <location>
        <begin position="470"/>
        <end position="491"/>
    </location>
</feature>
<feature type="transmembrane region" description="Helical" evidence="7">
    <location>
        <begin position="398"/>
        <end position="419"/>
    </location>
</feature>
<evidence type="ECO:0000313" key="10">
    <source>
        <dbReference type="EMBL" id="SOE50509.1"/>
    </source>
</evidence>
<dbReference type="InterPro" id="IPR052159">
    <property type="entry name" value="Competence_DNA_uptake"/>
</dbReference>
<evidence type="ECO:0000313" key="9">
    <source>
        <dbReference type="EMBL" id="SBT24757.1"/>
    </source>
</evidence>
<dbReference type="GO" id="GO:0005886">
    <property type="term" value="C:plasma membrane"/>
    <property type="evidence" value="ECO:0007669"/>
    <property type="project" value="UniProtKB-SubCell"/>
</dbReference>
<dbReference type="RefSeq" id="WP_067751423.1">
    <property type="nucleotide sequence ID" value="NZ_LT907988.1"/>
</dbReference>
<keyword evidence="3 7" id="KW-0812">Transmembrane</keyword>
<keyword evidence="5 7" id="KW-0472">Membrane</keyword>
<dbReference type="InterPro" id="IPR001279">
    <property type="entry name" value="Metallo-B-lactamas"/>
</dbReference>
<evidence type="ECO:0000256" key="6">
    <source>
        <dbReference type="SAM" id="MobiDB-lite"/>
    </source>
</evidence>
<evidence type="ECO:0000256" key="3">
    <source>
        <dbReference type="ARBA" id="ARBA00022692"/>
    </source>
</evidence>
<feature type="transmembrane region" description="Helical" evidence="7">
    <location>
        <begin position="498"/>
        <end position="523"/>
    </location>
</feature>
<dbReference type="CDD" id="cd07731">
    <property type="entry name" value="ComA-like_MBL-fold"/>
    <property type="match status" value="1"/>
</dbReference>
<proteinExistence type="predicted"/>
<evidence type="ECO:0000313" key="11">
    <source>
        <dbReference type="Proteomes" id="UP000078558"/>
    </source>
</evidence>
<dbReference type="Gene3D" id="3.60.15.10">
    <property type="entry name" value="Ribonuclease Z/Hydroxyacylglutathione hydrolase-like"/>
    <property type="match status" value="1"/>
</dbReference>
<gene>
    <name evidence="9" type="ORF">ODI_02828</name>
    <name evidence="10" type="ORF">ODI_R2754</name>
</gene>
<evidence type="ECO:0000256" key="7">
    <source>
        <dbReference type="SAM" id="Phobius"/>
    </source>
</evidence>
<keyword evidence="4 7" id="KW-1133">Transmembrane helix</keyword>
<evidence type="ECO:0000256" key="5">
    <source>
        <dbReference type="ARBA" id="ARBA00023136"/>
    </source>
</evidence>
<dbReference type="InterPro" id="IPR004477">
    <property type="entry name" value="ComEC_N"/>
</dbReference>
<dbReference type="InterPro" id="IPR036866">
    <property type="entry name" value="RibonucZ/Hydroxyglut_hydro"/>
</dbReference>
<feature type="region of interest" description="Disordered" evidence="6">
    <location>
        <begin position="155"/>
        <end position="176"/>
    </location>
</feature>
<evidence type="ECO:0000259" key="8">
    <source>
        <dbReference type="SMART" id="SM00849"/>
    </source>
</evidence>
<dbReference type="NCBIfam" id="TIGR00360">
    <property type="entry name" value="ComEC_N-term"/>
    <property type="match status" value="1"/>
</dbReference>
<dbReference type="InterPro" id="IPR025405">
    <property type="entry name" value="DUF4131"/>
</dbReference>
<protein>
    <submittedName>
        <fullName evidence="9">DNA internalization-related competence protein ComEC/Rec2</fullName>
    </submittedName>
</protein>